<evidence type="ECO:0000313" key="2">
    <source>
        <dbReference type="EMBL" id="QKU35873.1"/>
    </source>
</evidence>
<protein>
    <submittedName>
        <fullName evidence="2">Uncharacterized protein</fullName>
    </submittedName>
</protein>
<feature type="transmembrane region" description="Helical" evidence="1">
    <location>
        <begin position="188"/>
        <end position="212"/>
    </location>
</feature>
<keyword evidence="1" id="KW-1133">Transmembrane helix</keyword>
<dbReference type="KEGG" id="vg:80519320"/>
<dbReference type="GeneID" id="80519320"/>
<name>A0A6N1NXP6_9VIRU</name>
<keyword evidence="1" id="KW-0812">Transmembrane</keyword>
<reference evidence="2" key="2">
    <citation type="journal article" date="2018" name="Nat. Commun.">
        <title>Tailed giant Tupanvirus possesses the most complete translational apparatus of the known virosphere.</title>
        <authorList>
            <person name="Abrahao J."/>
            <person name="Silva L."/>
            <person name="Silva L.S."/>
            <person name="Khalil J.Y.B."/>
            <person name="Rodrigues R."/>
            <person name="Arantes T."/>
            <person name="Assis F."/>
            <person name="Boratto P."/>
            <person name="Andrade M."/>
            <person name="Kroon E.G."/>
            <person name="Ribeiro B."/>
            <person name="Bergier I."/>
            <person name="Seligmann H."/>
            <person name="Ghigo E."/>
            <person name="Colson P."/>
            <person name="Levasseur A."/>
            <person name="Kroemer G."/>
            <person name="Raoult D."/>
            <person name="La Scola B."/>
        </authorList>
    </citation>
    <scope>NUCLEOTIDE SEQUENCE [LARGE SCALE GENOMIC DNA]</scope>
    <source>
        <strain evidence="2">Soda lake</strain>
    </source>
</reference>
<dbReference type="EMBL" id="KY523104">
    <property type="protein sequence ID" value="QKU35873.1"/>
    <property type="molecule type" value="Genomic_DNA"/>
</dbReference>
<proteinExistence type="predicted"/>
<evidence type="ECO:0000256" key="1">
    <source>
        <dbReference type="SAM" id="Phobius"/>
    </source>
</evidence>
<dbReference type="RefSeq" id="YP_010782556.1">
    <property type="nucleotide sequence ID" value="NC_075039.1"/>
</dbReference>
<keyword evidence="1" id="KW-0472">Membrane</keyword>
<sequence>MANQPPLRPKNLTSAYSFCANENEICNPGAGQYSVAYASANGKINYRNVDNTGVICNEIYFGEPDPSIPKTCWSTKIPDDITFTNGIPNGFNYCAKEGDTCVLSNTRLGDILYGANGNYNYVNSVNVKCDSQSLGDPAPNTSKYCYYRKLNYNNPELNKTEETQLAEYHPFHPYIIHHDTNKPINSKFLMPLLIIFLLTIAFVVGVFIWIYFSDKSTSSTSKEVFKSTKITSSSIPSVSQSTISNIDFDAPNA</sequence>
<organism evidence="2">
    <name type="scientific">Tupanvirus soda lake</name>
    <dbReference type="NCBI Taxonomy" id="2126985"/>
    <lineage>
        <taxon>Viruses</taxon>
        <taxon>Varidnaviria</taxon>
        <taxon>Bamfordvirae</taxon>
        <taxon>Nucleocytoviricota</taxon>
        <taxon>Megaviricetes</taxon>
        <taxon>Imitervirales</taxon>
        <taxon>Mimiviridae</taxon>
        <taxon>Megamimivirinae</taxon>
        <taxon>Tupanvirus</taxon>
        <taxon>Tupanvirus salinum</taxon>
    </lineage>
</organism>
<accession>A0A6N1NXP6</accession>
<reference evidence="2" key="1">
    <citation type="submission" date="2017-01" db="EMBL/GenBank/DDBJ databases">
        <authorList>
            <person name="Assis F.L."/>
            <person name="Abrahao J.S."/>
            <person name="Silva L."/>
            <person name="Khalil J.B."/>
            <person name="Rodrigues R."/>
            <person name="Silva L.S."/>
            <person name="Arantes T."/>
            <person name="Boratto P."/>
            <person name="Andrade M."/>
            <person name="Kroon E.G."/>
            <person name="Ribeiro B."/>
            <person name="Bergier I."/>
            <person name="Seligmann H."/>
            <person name="Ghigo E."/>
            <person name="Colson P."/>
            <person name="Levasseur A."/>
            <person name="Raoult D."/>
            <person name="Scola B.L."/>
        </authorList>
    </citation>
    <scope>NUCLEOTIDE SEQUENCE</scope>
    <source>
        <strain evidence="2">Soda lake</strain>
    </source>
</reference>